<dbReference type="PANTHER" id="PTHR11699">
    <property type="entry name" value="ALDEHYDE DEHYDROGENASE-RELATED"/>
    <property type="match status" value="1"/>
</dbReference>
<evidence type="ECO:0000256" key="1">
    <source>
        <dbReference type="ARBA" id="ARBA00023002"/>
    </source>
</evidence>
<feature type="domain" description="Aldehyde dehydrogenase" evidence="5">
    <location>
        <begin position="92"/>
        <end position="558"/>
    </location>
</feature>
<dbReference type="InterPro" id="IPR016160">
    <property type="entry name" value="Ald_DH_CS_CYS"/>
</dbReference>
<accession>A0A7S4AB85</accession>
<feature type="transmembrane region" description="Helical" evidence="4">
    <location>
        <begin position="21"/>
        <end position="40"/>
    </location>
</feature>
<gene>
    <name evidence="6" type="ORF">PAUS00366_LOCUS2562</name>
</gene>
<dbReference type="SUPFAM" id="SSF53720">
    <property type="entry name" value="ALDH-like"/>
    <property type="match status" value="1"/>
</dbReference>
<dbReference type="GO" id="GO:0016620">
    <property type="term" value="F:oxidoreductase activity, acting on the aldehyde or oxo group of donors, NAD or NADP as acceptor"/>
    <property type="evidence" value="ECO:0007669"/>
    <property type="project" value="InterPro"/>
</dbReference>
<keyword evidence="4" id="KW-0472">Membrane</keyword>
<dbReference type="Gene3D" id="3.40.605.10">
    <property type="entry name" value="Aldehyde Dehydrogenase, Chain A, domain 1"/>
    <property type="match status" value="1"/>
</dbReference>
<evidence type="ECO:0000256" key="4">
    <source>
        <dbReference type="SAM" id="Phobius"/>
    </source>
</evidence>
<sequence>MATESGECLATSSLLSKADSLSSNVIFVASLAVLAAYLLIEKYEVLYHTKLWIEYLTTSVPTLEVSMTPEEAEDDGVEGDPVTEMPLLNADDESKLNCYDPSTKQFIGHAKNMTAAEVNEILEKARVAQAEWKNTTYAQRRIVLRTIQKYVVHHVEDICRVSARESGKPKVDAVMGEILTTCEKIRTICEWGELWLRPDSRPTGPMMMHKSAWVEYVPLGVIVAIAPWNYPFHNSINHVISGIMAGNAVVGKVSEHASWSAAYFGRIIHQALVVNGHNPDLVATVTGLAESGVALCTSPLVDKIIFTGSTPIGRRVMESAANNLTPLVLELGGKDVMVFRQDVKVPSIIPFVMRGCFQNSGQNCVGVERVLVYESIFDEFLEAVVPKVKSIRQGNPLPSCGADGKVDCGSMIMPRQLEIVKALVDDAVKKGAKLHCGGKPNPKLNGQFFEPTVLSGVTPDMDIFNQEVFGPVMTVIKVPKDDDKECIRLVNECDFGLGSSIFTADDAKGLAMGRQFRTGMLTVNDYASNYLVQSLPFGGVKESGFGRFAGIEGLRALCCERAICVDKTSLIRTSIPPIIDYPINIAKGFPFTESLVQLFYNENILGKIKGIIGLIKNGQ</sequence>
<comment type="similarity">
    <text evidence="3">Belongs to the aldehyde dehydrogenase family.</text>
</comment>
<dbReference type="Pfam" id="PF00171">
    <property type="entry name" value="Aldedh"/>
    <property type="match status" value="1"/>
</dbReference>
<keyword evidence="1 3" id="KW-0560">Oxidoreductase</keyword>
<dbReference type="EMBL" id="HBIX01003348">
    <property type="protein sequence ID" value="CAE0709842.1"/>
    <property type="molecule type" value="Transcribed_RNA"/>
</dbReference>
<evidence type="ECO:0000259" key="5">
    <source>
        <dbReference type="Pfam" id="PF00171"/>
    </source>
</evidence>
<dbReference type="InterPro" id="IPR016161">
    <property type="entry name" value="Ald_DH/histidinol_DH"/>
</dbReference>
<evidence type="ECO:0000256" key="3">
    <source>
        <dbReference type="RuleBase" id="RU003345"/>
    </source>
</evidence>
<keyword evidence="4" id="KW-1133">Transmembrane helix</keyword>
<organism evidence="6">
    <name type="scientific">Pseudo-nitzschia australis</name>
    <dbReference type="NCBI Taxonomy" id="44445"/>
    <lineage>
        <taxon>Eukaryota</taxon>
        <taxon>Sar</taxon>
        <taxon>Stramenopiles</taxon>
        <taxon>Ochrophyta</taxon>
        <taxon>Bacillariophyta</taxon>
        <taxon>Bacillariophyceae</taxon>
        <taxon>Bacillariophycidae</taxon>
        <taxon>Bacillariales</taxon>
        <taxon>Bacillariaceae</taxon>
        <taxon>Pseudo-nitzschia</taxon>
    </lineage>
</organism>
<protein>
    <recommendedName>
        <fullName evidence="5">Aldehyde dehydrogenase domain-containing protein</fullName>
    </recommendedName>
</protein>
<proteinExistence type="inferred from homology"/>
<dbReference type="PROSITE" id="PS00070">
    <property type="entry name" value="ALDEHYDE_DEHYDR_CYS"/>
    <property type="match status" value="1"/>
</dbReference>
<name>A0A7S4AB85_9STRA</name>
<evidence type="ECO:0000256" key="2">
    <source>
        <dbReference type="PROSITE-ProRule" id="PRU10007"/>
    </source>
</evidence>
<dbReference type="InterPro" id="IPR016163">
    <property type="entry name" value="Ald_DH_C"/>
</dbReference>
<evidence type="ECO:0000313" key="6">
    <source>
        <dbReference type="EMBL" id="CAE0709842.1"/>
    </source>
</evidence>
<feature type="active site" evidence="2">
    <location>
        <position position="330"/>
    </location>
</feature>
<keyword evidence="4" id="KW-0812">Transmembrane</keyword>
<dbReference type="Gene3D" id="3.40.309.10">
    <property type="entry name" value="Aldehyde Dehydrogenase, Chain A, domain 2"/>
    <property type="match status" value="1"/>
</dbReference>
<dbReference type="AlphaFoldDB" id="A0A7S4AB85"/>
<dbReference type="InterPro" id="IPR029510">
    <property type="entry name" value="Ald_DH_CS_GLU"/>
</dbReference>
<reference evidence="6" key="1">
    <citation type="submission" date="2021-01" db="EMBL/GenBank/DDBJ databases">
        <authorList>
            <person name="Corre E."/>
            <person name="Pelletier E."/>
            <person name="Niang G."/>
            <person name="Scheremetjew M."/>
            <person name="Finn R."/>
            <person name="Kale V."/>
            <person name="Holt S."/>
            <person name="Cochrane G."/>
            <person name="Meng A."/>
            <person name="Brown T."/>
            <person name="Cohen L."/>
        </authorList>
    </citation>
    <scope>NUCLEOTIDE SEQUENCE</scope>
    <source>
        <strain evidence="6">10249 10 AB</strain>
    </source>
</reference>
<dbReference type="PROSITE" id="PS00687">
    <property type="entry name" value="ALDEHYDE_DEHYDR_GLU"/>
    <property type="match status" value="1"/>
</dbReference>
<dbReference type="InterPro" id="IPR015590">
    <property type="entry name" value="Aldehyde_DH_dom"/>
</dbReference>
<dbReference type="InterPro" id="IPR016162">
    <property type="entry name" value="Ald_DH_N"/>
</dbReference>